<dbReference type="InterPro" id="IPR047650">
    <property type="entry name" value="Transpos_IS110"/>
</dbReference>
<dbReference type="GO" id="GO:0004803">
    <property type="term" value="F:transposase activity"/>
    <property type="evidence" value="ECO:0007669"/>
    <property type="project" value="InterPro"/>
</dbReference>
<dbReference type="EMBL" id="CAVK010000212">
    <property type="protein sequence ID" value="CCW19630.1"/>
    <property type="molecule type" value="Genomic_DNA"/>
</dbReference>
<dbReference type="Pfam" id="PF01548">
    <property type="entry name" value="DEDD_Tnp_IS110"/>
    <property type="match status" value="1"/>
</dbReference>
<feature type="domain" description="Transposase IS116/IS110/IS902 C-terminal" evidence="2">
    <location>
        <begin position="213"/>
        <end position="294"/>
    </location>
</feature>
<comment type="caution">
    <text evidence="3">The sequence shown here is derived from an EMBL/GenBank/DDBJ whole genome shotgun (WGS) entry which is preliminary data.</text>
</comment>
<dbReference type="NCBIfam" id="NF033542">
    <property type="entry name" value="transpos_IS110"/>
    <property type="match status" value="1"/>
</dbReference>
<protein>
    <submittedName>
        <fullName evidence="3">Mobile element protein</fullName>
    </submittedName>
</protein>
<evidence type="ECO:0000259" key="1">
    <source>
        <dbReference type="Pfam" id="PF01548"/>
    </source>
</evidence>
<name>N1MQZ8_9SPHN</name>
<dbReference type="Pfam" id="PF02371">
    <property type="entry name" value="Transposase_20"/>
    <property type="match status" value="1"/>
</dbReference>
<dbReference type="InterPro" id="IPR002525">
    <property type="entry name" value="Transp_IS110-like_N"/>
</dbReference>
<evidence type="ECO:0000259" key="2">
    <source>
        <dbReference type="Pfam" id="PF02371"/>
    </source>
</evidence>
<reference evidence="4" key="2">
    <citation type="submission" date="2013-04" db="EMBL/GenBank/DDBJ databases">
        <title>Bisphenol A degrading Sphingobium sp. strain BiD32.</title>
        <authorList>
            <person name="Nielsen J.L."/>
            <person name="Zhou N.A."/>
            <person name="Kjeldal H."/>
        </authorList>
    </citation>
    <scope>NUCLEOTIDE SEQUENCE [LARGE SCALE GENOMIC DNA]</scope>
    <source>
        <strain evidence="4">BiD32</strain>
    </source>
</reference>
<keyword evidence="4" id="KW-1185">Reference proteome</keyword>
<accession>N1MQZ8</accession>
<dbReference type="PANTHER" id="PTHR33055:SF3">
    <property type="entry name" value="PUTATIVE TRANSPOSASE FOR IS117-RELATED"/>
    <property type="match status" value="1"/>
</dbReference>
<dbReference type="PANTHER" id="PTHR33055">
    <property type="entry name" value="TRANSPOSASE FOR INSERTION SEQUENCE ELEMENT IS1111A"/>
    <property type="match status" value="1"/>
</dbReference>
<dbReference type="GO" id="GO:0003677">
    <property type="term" value="F:DNA binding"/>
    <property type="evidence" value="ECO:0007669"/>
    <property type="project" value="InterPro"/>
</dbReference>
<dbReference type="GO" id="GO:0006313">
    <property type="term" value="P:DNA transposition"/>
    <property type="evidence" value="ECO:0007669"/>
    <property type="project" value="InterPro"/>
</dbReference>
<dbReference type="OrthoDB" id="5289737at2"/>
<proteinExistence type="predicted"/>
<dbReference type="Proteomes" id="UP000013201">
    <property type="component" value="Unassembled WGS sequence"/>
</dbReference>
<dbReference type="InterPro" id="IPR003346">
    <property type="entry name" value="Transposase_20"/>
</dbReference>
<feature type="domain" description="Transposase IS110-like N-terminal" evidence="1">
    <location>
        <begin position="8"/>
        <end position="148"/>
    </location>
</feature>
<sequence length="339" mass="37041">MSQEIVVIGLDLAKNVFQIHAIDAQGQPVVRRQLRRAEVLKFFAKLPPCLVGMEACASAHYWGREIGALGHRVRLMPPAYVKPYVKRGKTDAADAEAICEAVTRPTMRFVAVKSEEQQAALMLHKTRDLLVRQRTMLINALRAHLGEYGIVKAQGPAGVNSLLALVQEAQDAVPVHAQSALRSIVAQFHALVREIGHLEKQILDWHRHDEVSQRLATVPGIGPITASAIAATVPDASIFRSGRQFAAWLGLTPRPHSSGGKERLGGITKQGDGYLRRLLVVGATAVTRMTRKDRAKQPWLARLLATKPAKIASVALANKTARIAWVIMSRGEVYRSAAA</sequence>
<reference evidence="3 4" key="1">
    <citation type="submission" date="2013-03" db="EMBL/GenBank/DDBJ databases">
        <authorList>
            <person name="Le V."/>
        </authorList>
    </citation>
    <scope>NUCLEOTIDE SEQUENCE [LARGE SCALE GENOMIC DNA]</scope>
    <source>
        <strain evidence="3 4">BiD32</strain>
    </source>
</reference>
<dbReference type="RefSeq" id="WP_006964616.1">
    <property type="nucleotide sequence ID" value="NZ_CAVK010000212.1"/>
</dbReference>
<organism evidence="3 4">
    <name type="scientific">Sphingobium indicum BiD32</name>
    <dbReference type="NCBI Taxonomy" id="1301087"/>
    <lineage>
        <taxon>Bacteria</taxon>
        <taxon>Pseudomonadati</taxon>
        <taxon>Pseudomonadota</taxon>
        <taxon>Alphaproteobacteria</taxon>
        <taxon>Sphingomonadales</taxon>
        <taxon>Sphingomonadaceae</taxon>
        <taxon>Sphingobium</taxon>
    </lineage>
</organism>
<gene>
    <name evidence="3" type="ORF">EBBID32_39990</name>
</gene>
<evidence type="ECO:0000313" key="3">
    <source>
        <dbReference type="EMBL" id="CCW19630.1"/>
    </source>
</evidence>
<evidence type="ECO:0000313" key="4">
    <source>
        <dbReference type="Proteomes" id="UP000013201"/>
    </source>
</evidence>
<dbReference type="AlphaFoldDB" id="N1MQZ8"/>